<dbReference type="InterPro" id="IPR001828">
    <property type="entry name" value="ANF_lig-bd_rcpt"/>
</dbReference>
<feature type="domain" description="Guanylate cyclase" evidence="20">
    <location>
        <begin position="623"/>
        <end position="753"/>
    </location>
</feature>
<evidence type="ECO:0000256" key="16">
    <source>
        <dbReference type="RuleBase" id="RU003431"/>
    </source>
</evidence>
<evidence type="ECO:0000259" key="19">
    <source>
        <dbReference type="PROSITE" id="PS50011"/>
    </source>
</evidence>
<keyword evidence="9" id="KW-0342">GTP-binding</keyword>
<reference evidence="22" key="1">
    <citation type="submission" date="2025-08" db="UniProtKB">
        <authorList>
            <consortium name="RefSeq"/>
        </authorList>
    </citation>
    <scope>IDENTIFICATION</scope>
    <source>
        <tissue evidence="22">Testes</tissue>
    </source>
</reference>
<dbReference type="Gene3D" id="3.30.70.1230">
    <property type="entry name" value="Nucleotide cyclase"/>
    <property type="match status" value="1"/>
</dbReference>
<organism evidence="21 22">
    <name type="scientific">Saccoglossus kowalevskii</name>
    <name type="common">Acorn worm</name>
    <dbReference type="NCBI Taxonomy" id="10224"/>
    <lineage>
        <taxon>Eukaryota</taxon>
        <taxon>Metazoa</taxon>
        <taxon>Hemichordata</taxon>
        <taxon>Enteropneusta</taxon>
        <taxon>Harrimaniidae</taxon>
        <taxon>Saccoglossus</taxon>
    </lineage>
</organism>
<evidence type="ECO:0000256" key="10">
    <source>
        <dbReference type="ARBA" id="ARBA00023136"/>
    </source>
</evidence>
<protein>
    <recommendedName>
        <fullName evidence="3 16">Guanylate cyclase</fullName>
        <ecNumber evidence="3 16">4.6.1.2</ecNumber>
    </recommendedName>
</protein>
<evidence type="ECO:0000256" key="1">
    <source>
        <dbReference type="ARBA" id="ARBA00001436"/>
    </source>
</evidence>
<dbReference type="PRINTS" id="PR00255">
    <property type="entry name" value="NATPEPTIDER"/>
</dbReference>
<keyword evidence="14 16" id="KW-0141">cGMP biosynthesis</keyword>
<dbReference type="InterPro" id="IPR001054">
    <property type="entry name" value="A/G_cyclase"/>
</dbReference>
<evidence type="ECO:0000313" key="21">
    <source>
        <dbReference type="Proteomes" id="UP000694865"/>
    </source>
</evidence>
<dbReference type="CDD" id="cd07302">
    <property type="entry name" value="CHD"/>
    <property type="match status" value="1"/>
</dbReference>
<feature type="compositionally biased region" description="Basic residues" evidence="17">
    <location>
        <begin position="819"/>
        <end position="835"/>
    </location>
</feature>
<dbReference type="GeneID" id="100375358"/>
<dbReference type="Pfam" id="PF00211">
    <property type="entry name" value="Guanylate_cyc"/>
    <property type="match status" value="1"/>
</dbReference>
<dbReference type="Pfam" id="PF07714">
    <property type="entry name" value="PK_Tyr_Ser-Thr"/>
    <property type="match status" value="1"/>
</dbReference>
<dbReference type="PROSITE" id="PS50011">
    <property type="entry name" value="PROTEIN_KINASE_DOM"/>
    <property type="match status" value="1"/>
</dbReference>
<evidence type="ECO:0000256" key="8">
    <source>
        <dbReference type="ARBA" id="ARBA00022989"/>
    </source>
</evidence>
<evidence type="ECO:0000256" key="7">
    <source>
        <dbReference type="ARBA" id="ARBA00022741"/>
    </source>
</evidence>
<dbReference type="Gene3D" id="1.10.510.10">
    <property type="entry name" value="Transferase(Phosphotransferase) domain 1"/>
    <property type="match status" value="1"/>
</dbReference>
<name>A0ABM0M029_SACKO</name>
<evidence type="ECO:0000256" key="15">
    <source>
        <dbReference type="RuleBase" id="RU000405"/>
    </source>
</evidence>
<dbReference type="PANTHER" id="PTHR11920">
    <property type="entry name" value="GUANYLYL CYCLASE"/>
    <property type="match status" value="1"/>
</dbReference>
<keyword evidence="12" id="KW-0325">Glycoprotein</keyword>
<evidence type="ECO:0000313" key="22">
    <source>
        <dbReference type="RefSeq" id="XP_006813370.1"/>
    </source>
</evidence>
<keyword evidence="6" id="KW-0732">Signal</keyword>
<accession>A0ABM0M029</accession>
<dbReference type="InterPro" id="IPR001170">
    <property type="entry name" value="ANPR/GUC"/>
</dbReference>
<feature type="domain" description="Protein kinase" evidence="19">
    <location>
        <begin position="262"/>
        <end position="550"/>
    </location>
</feature>
<dbReference type="InterPro" id="IPR000719">
    <property type="entry name" value="Prot_kinase_dom"/>
</dbReference>
<dbReference type="SUPFAM" id="SSF53822">
    <property type="entry name" value="Periplasmic binding protein-like I"/>
    <property type="match status" value="1"/>
</dbReference>
<dbReference type="InterPro" id="IPR050401">
    <property type="entry name" value="Cyclic_nucleotide_synthase"/>
</dbReference>
<evidence type="ECO:0000256" key="11">
    <source>
        <dbReference type="ARBA" id="ARBA00023170"/>
    </source>
</evidence>
<keyword evidence="10 18" id="KW-0472">Membrane</keyword>
<keyword evidence="8 18" id="KW-1133">Transmembrane helix</keyword>
<dbReference type="PROSITE" id="PS00452">
    <property type="entry name" value="GUANYLATE_CYCLASE_1"/>
    <property type="match status" value="1"/>
</dbReference>
<keyword evidence="7" id="KW-0547">Nucleotide-binding</keyword>
<dbReference type="InterPro" id="IPR001245">
    <property type="entry name" value="Ser-Thr/Tyr_kinase_cat_dom"/>
</dbReference>
<dbReference type="SMART" id="SM00044">
    <property type="entry name" value="CYCc"/>
    <property type="match status" value="1"/>
</dbReference>
<evidence type="ECO:0000256" key="18">
    <source>
        <dbReference type="SAM" id="Phobius"/>
    </source>
</evidence>
<feature type="region of interest" description="Disordered" evidence="17">
    <location>
        <begin position="812"/>
        <end position="855"/>
    </location>
</feature>
<evidence type="ECO:0000256" key="13">
    <source>
        <dbReference type="ARBA" id="ARBA00023239"/>
    </source>
</evidence>
<evidence type="ECO:0000256" key="3">
    <source>
        <dbReference type="ARBA" id="ARBA00012202"/>
    </source>
</evidence>
<evidence type="ECO:0000256" key="2">
    <source>
        <dbReference type="ARBA" id="ARBA00004251"/>
    </source>
</evidence>
<evidence type="ECO:0000256" key="6">
    <source>
        <dbReference type="ARBA" id="ARBA00022729"/>
    </source>
</evidence>
<evidence type="ECO:0000259" key="20">
    <source>
        <dbReference type="PROSITE" id="PS50125"/>
    </source>
</evidence>
<dbReference type="InterPro" id="IPR028082">
    <property type="entry name" value="Peripla_BP_I"/>
</dbReference>
<keyword evidence="21" id="KW-1185">Reference proteome</keyword>
<dbReference type="CDD" id="cd14042">
    <property type="entry name" value="PK_GC-A_B"/>
    <property type="match status" value="1"/>
</dbReference>
<dbReference type="InterPro" id="IPR018297">
    <property type="entry name" value="A/G_cyclase_CS"/>
</dbReference>
<keyword evidence="4" id="KW-1003">Cell membrane</keyword>
<comment type="catalytic activity">
    <reaction evidence="1 16">
        <text>GTP = 3',5'-cyclic GMP + diphosphate</text>
        <dbReference type="Rhea" id="RHEA:13665"/>
        <dbReference type="ChEBI" id="CHEBI:33019"/>
        <dbReference type="ChEBI" id="CHEBI:37565"/>
        <dbReference type="ChEBI" id="CHEBI:57746"/>
        <dbReference type="EC" id="4.6.1.2"/>
    </reaction>
</comment>
<sequence length="855" mass="98158">MTKINKDTGRAEYAFFNIQLFDSAYFGDIGWNRGEDGDGRDEDAKEAYRALMTLTLRKPDTTEYNDFAREVKRRALRDYGFDYDKENEDVNSFVGAFHDAVILYALALNETLEEGGTPREGHIITGKMWNRTFEGISGNVRIDENGDRDADYSLLEMTDTINGTFSVIANYYGTRKVYEPVAGVKIDWPGSMPPDDVPVCGFEGELCVEKEPLSLAAIIAIVFGSLIALLAMIAFLLYRKYKLEAALADMAWKIRWEEITFSRNDRRRGIGGSHTSLISRDSQQSVWDMNQQVFTITGMYKSNVVAIKKVNKRRVEISRQILLEFKHMRDVQHDHVTRFIGACTDPPNICVVTEYCPKGSLQDILENDSIKLDWMFRYSLVYDLVKGMHYIHSSDINSHGNLKSSNCVVDSRFVLKVTDFGMNRFRLDDEDKDIEFESHQYYQRKLWTCPELLRMTEPPLGGTQKGDVYSFGIILQEVVHRCGPFYVSHMDLSPKEIVQKVRASNKPYFRPSVDKSTCPEELYPVMEKCWSQDQAERPDFNSLRTTMRKINNRSATGNILDNLLQRMEQYANNLESLVEERTEAFYEEKRRAEELLYQVLPKPVAEKLKRGEAVQAEAFDSVTIFFSDIVGFTALSASSTPMEVIALLNDLYTCFDAIIDNFHVYKVETIGDAYMVVSGLPIRNGDYHAREIGRMALALLEAVKTFKIRHKPEEKLKLRIGIHSGMVCAGVVGLKMPRYCLFGDTVNTASRMESNGLPLKIHLSRETHKILKSFGSFYLTCRGEIEMKGCYILALEDFQTLQEKTAENWYEHQPDRVNGNKKSRRISNINRRRNERKCQQTKHSYQGQEKEAFNH</sequence>
<dbReference type="EC" id="4.6.1.2" evidence="3 16"/>
<dbReference type="RefSeq" id="XP_006813370.1">
    <property type="nucleotide sequence ID" value="XM_006813307.1"/>
</dbReference>
<proteinExistence type="inferred from homology"/>
<comment type="similarity">
    <text evidence="15">Belongs to the adenylyl cyclase class-4/guanylyl cyclase family.</text>
</comment>
<dbReference type="InterPro" id="IPR011009">
    <property type="entry name" value="Kinase-like_dom_sf"/>
</dbReference>
<feature type="transmembrane region" description="Helical" evidence="18">
    <location>
        <begin position="215"/>
        <end position="238"/>
    </location>
</feature>
<dbReference type="Proteomes" id="UP000694865">
    <property type="component" value="Unplaced"/>
</dbReference>
<keyword evidence="13 15" id="KW-0456">Lyase</keyword>
<dbReference type="PANTHER" id="PTHR11920:SF494">
    <property type="entry name" value="ATRIAL NATRIURETIC PEPTIDE RECEPTOR 2"/>
    <property type="match status" value="1"/>
</dbReference>
<keyword evidence="5 18" id="KW-0812">Transmembrane</keyword>
<dbReference type="Gene3D" id="3.40.50.2300">
    <property type="match status" value="2"/>
</dbReference>
<gene>
    <name evidence="22" type="primary">LOC100375358</name>
</gene>
<dbReference type="PROSITE" id="PS50125">
    <property type="entry name" value="GUANYLATE_CYCLASE_2"/>
    <property type="match status" value="1"/>
</dbReference>
<keyword evidence="11" id="KW-0675">Receptor</keyword>
<dbReference type="SUPFAM" id="SSF55073">
    <property type="entry name" value="Nucleotide cyclase"/>
    <property type="match status" value="1"/>
</dbReference>
<evidence type="ECO:0000256" key="14">
    <source>
        <dbReference type="ARBA" id="ARBA00023293"/>
    </source>
</evidence>
<dbReference type="InterPro" id="IPR029787">
    <property type="entry name" value="Nucleotide_cyclase"/>
</dbReference>
<dbReference type="SUPFAM" id="SSF56112">
    <property type="entry name" value="Protein kinase-like (PK-like)"/>
    <property type="match status" value="1"/>
</dbReference>
<comment type="subcellular location">
    <subcellularLocation>
        <location evidence="2">Cell membrane</location>
        <topology evidence="2">Single-pass type I membrane protein</topology>
    </subcellularLocation>
</comment>
<dbReference type="Pfam" id="PF01094">
    <property type="entry name" value="ANF_receptor"/>
    <property type="match status" value="1"/>
</dbReference>
<evidence type="ECO:0000256" key="12">
    <source>
        <dbReference type="ARBA" id="ARBA00023180"/>
    </source>
</evidence>
<evidence type="ECO:0000256" key="17">
    <source>
        <dbReference type="SAM" id="MobiDB-lite"/>
    </source>
</evidence>
<evidence type="ECO:0000256" key="9">
    <source>
        <dbReference type="ARBA" id="ARBA00023134"/>
    </source>
</evidence>
<evidence type="ECO:0000256" key="4">
    <source>
        <dbReference type="ARBA" id="ARBA00022475"/>
    </source>
</evidence>
<evidence type="ECO:0000256" key="5">
    <source>
        <dbReference type="ARBA" id="ARBA00022692"/>
    </source>
</evidence>